<evidence type="ECO:0000313" key="2">
    <source>
        <dbReference type="EMBL" id="KAK1744019.1"/>
    </source>
</evidence>
<evidence type="ECO:0000256" key="1">
    <source>
        <dbReference type="SAM" id="MobiDB-lite"/>
    </source>
</evidence>
<feature type="region of interest" description="Disordered" evidence="1">
    <location>
        <begin position="19"/>
        <end position="51"/>
    </location>
</feature>
<dbReference type="Proteomes" id="UP001224775">
    <property type="component" value="Unassembled WGS sequence"/>
</dbReference>
<dbReference type="AlphaFoldDB" id="A0AAD8YEC6"/>
<evidence type="ECO:0000313" key="3">
    <source>
        <dbReference type="Proteomes" id="UP001224775"/>
    </source>
</evidence>
<keyword evidence="3" id="KW-1185">Reference proteome</keyword>
<proteinExistence type="predicted"/>
<name>A0AAD8YEC6_9STRA</name>
<reference evidence="2" key="1">
    <citation type="submission" date="2023-06" db="EMBL/GenBank/DDBJ databases">
        <title>Survivors Of The Sea: Transcriptome response of Skeletonema marinoi to long-term dormancy.</title>
        <authorList>
            <person name="Pinder M.I.M."/>
            <person name="Kourtchenko O."/>
            <person name="Robertson E.K."/>
            <person name="Larsson T."/>
            <person name="Maumus F."/>
            <person name="Osuna-Cruz C.M."/>
            <person name="Vancaester E."/>
            <person name="Stenow R."/>
            <person name="Vandepoele K."/>
            <person name="Ploug H."/>
            <person name="Bruchert V."/>
            <person name="Godhe A."/>
            <person name="Topel M."/>
        </authorList>
    </citation>
    <scope>NUCLEOTIDE SEQUENCE</scope>
    <source>
        <strain evidence="2">R05AC</strain>
    </source>
</reference>
<protein>
    <submittedName>
        <fullName evidence="2">Uncharacterized protein</fullName>
    </submittedName>
</protein>
<accession>A0AAD8YEC6</accession>
<organism evidence="2 3">
    <name type="scientific">Skeletonema marinoi</name>
    <dbReference type="NCBI Taxonomy" id="267567"/>
    <lineage>
        <taxon>Eukaryota</taxon>
        <taxon>Sar</taxon>
        <taxon>Stramenopiles</taxon>
        <taxon>Ochrophyta</taxon>
        <taxon>Bacillariophyta</taxon>
        <taxon>Coscinodiscophyceae</taxon>
        <taxon>Thalassiosirophycidae</taxon>
        <taxon>Thalassiosirales</taxon>
        <taxon>Skeletonemataceae</taxon>
        <taxon>Skeletonema</taxon>
        <taxon>Skeletonema marinoi-dohrnii complex</taxon>
    </lineage>
</organism>
<gene>
    <name evidence="2" type="ORF">QTG54_005616</name>
</gene>
<dbReference type="EMBL" id="JATAAI010000008">
    <property type="protein sequence ID" value="KAK1744019.1"/>
    <property type="molecule type" value="Genomic_DNA"/>
</dbReference>
<sequence>MVPSTEECVAGMGQGRNYAAAKDAQTKPNVEECVSDTGQRSNYAAVKDAKT</sequence>
<comment type="caution">
    <text evidence="2">The sequence shown here is derived from an EMBL/GenBank/DDBJ whole genome shotgun (WGS) entry which is preliminary data.</text>
</comment>